<dbReference type="OrthoDB" id="9958966at2"/>
<dbReference type="EMBL" id="CP001999">
    <property type="protein sequence ID" value="ADG91855.1"/>
    <property type="molecule type" value="Genomic_DNA"/>
</dbReference>
<accession>D5V4C2</accession>
<dbReference type="Proteomes" id="UP000000939">
    <property type="component" value="Chromosome"/>
</dbReference>
<dbReference type="AlphaFoldDB" id="D5V4C2"/>
<dbReference type="KEGG" id="ant:Arnit_0188"/>
<proteinExistence type="predicted"/>
<protein>
    <submittedName>
        <fullName evidence="1">Uncharacterized protein</fullName>
    </submittedName>
</protein>
<reference evidence="1 2" key="1">
    <citation type="journal article" date="2010" name="Stand. Genomic Sci.">
        <title>Complete genome sequence of Arcobacter nitrofigilis type strain (CI).</title>
        <authorList>
            <person name="Pati A."/>
            <person name="Gronow S."/>
            <person name="Lapidus A."/>
            <person name="Copeland A."/>
            <person name="Glavina Del Rio T."/>
            <person name="Nolan M."/>
            <person name="Lucas S."/>
            <person name="Tice H."/>
            <person name="Cheng J.F."/>
            <person name="Han C."/>
            <person name="Chertkov O."/>
            <person name="Bruce D."/>
            <person name="Tapia R."/>
            <person name="Goodwin L."/>
            <person name="Pitluck S."/>
            <person name="Liolios K."/>
            <person name="Ivanova N."/>
            <person name="Mavromatis K."/>
            <person name="Chen A."/>
            <person name="Palaniappan K."/>
            <person name="Land M."/>
            <person name="Hauser L."/>
            <person name="Chang Y.J."/>
            <person name="Jeffries C.D."/>
            <person name="Detter J.C."/>
            <person name="Rohde M."/>
            <person name="Goker M."/>
            <person name="Bristow J."/>
            <person name="Eisen J.A."/>
            <person name="Markowitz V."/>
            <person name="Hugenholtz P."/>
            <person name="Klenk H.P."/>
            <person name="Kyrpides N.C."/>
        </authorList>
    </citation>
    <scope>NUCLEOTIDE SEQUENCE [LARGE SCALE GENOMIC DNA]</scope>
    <source>
        <strain evidence="2">ATCC 33309 / DSM 7299 / CCUG 15893 / LMG 7604 / NCTC 12251 / CI</strain>
    </source>
</reference>
<dbReference type="STRING" id="572480.Arnit_0188"/>
<sequence>MKKGLHVSNGFNVNLENVCTWKVQKEWIQIETNSNDGMNIINIILETSNETVGFSHRVPVNEFKRIEREISEYMGGK</sequence>
<keyword evidence="2" id="KW-1185">Reference proteome</keyword>
<name>D5V4C2_ARCNC</name>
<organism evidence="1 2">
    <name type="scientific">Arcobacter nitrofigilis (strain ATCC 33309 / DSM 7299 / CCUG 15893 / LMG 7604 / NCTC 12251 / CI)</name>
    <name type="common">Campylobacter nitrofigilis</name>
    <dbReference type="NCBI Taxonomy" id="572480"/>
    <lineage>
        <taxon>Bacteria</taxon>
        <taxon>Pseudomonadati</taxon>
        <taxon>Campylobacterota</taxon>
        <taxon>Epsilonproteobacteria</taxon>
        <taxon>Campylobacterales</taxon>
        <taxon>Arcobacteraceae</taxon>
        <taxon>Arcobacter</taxon>
    </lineage>
</organism>
<dbReference type="HOGENOM" id="CLU_2630429_0_0_7"/>
<evidence type="ECO:0000313" key="1">
    <source>
        <dbReference type="EMBL" id="ADG91855.1"/>
    </source>
</evidence>
<evidence type="ECO:0000313" key="2">
    <source>
        <dbReference type="Proteomes" id="UP000000939"/>
    </source>
</evidence>
<gene>
    <name evidence="1" type="ordered locus">Arnit_0188</name>
</gene>
<dbReference type="RefSeq" id="WP_013134000.1">
    <property type="nucleotide sequence ID" value="NC_014166.1"/>
</dbReference>